<feature type="region of interest" description="Disordered" evidence="1">
    <location>
        <begin position="1"/>
        <end position="74"/>
    </location>
</feature>
<dbReference type="EMBL" id="KV417526">
    <property type="protein sequence ID" value="KZP24389.1"/>
    <property type="molecule type" value="Genomic_DNA"/>
</dbReference>
<name>A0A166MWF2_9AGAM</name>
<sequence>MDIPRNQHPDTGRVSSHRGTHEPRYHAHPASPLLRHPGVPRPHLSLHKSPTSLPHAIGSHCRRPRQGLPSLRRHHPCPAPSWPVRYGVRFETWLCGQGVYAMYAPILIRLWKRSLCADEISARAVRALREKSLGTRRMM</sequence>
<gene>
    <name evidence="2" type="ORF">FIBSPDRAFT_1011607</name>
</gene>
<dbReference type="AlphaFoldDB" id="A0A166MWF2"/>
<feature type="compositionally biased region" description="Basic and acidic residues" evidence="1">
    <location>
        <begin position="1"/>
        <end position="11"/>
    </location>
</feature>
<keyword evidence="3" id="KW-1185">Reference proteome</keyword>
<evidence type="ECO:0000313" key="3">
    <source>
        <dbReference type="Proteomes" id="UP000076532"/>
    </source>
</evidence>
<organism evidence="2 3">
    <name type="scientific">Athelia psychrophila</name>
    <dbReference type="NCBI Taxonomy" id="1759441"/>
    <lineage>
        <taxon>Eukaryota</taxon>
        <taxon>Fungi</taxon>
        <taxon>Dikarya</taxon>
        <taxon>Basidiomycota</taxon>
        <taxon>Agaricomycotina</taxon>
        <taxon>Agaricomycetes</taxon>
        <taxon>Agaricomycetidae</taxon>
        <taxon>Atheliales</taxon>
        <taxon>Atheliaceae</taxon>
        <taxon>Athelia</taxon>
    </lineage>
</organism>
<evidence type="ECO:0000313" key="2">
    <source>
        <dbReference type="EMBL" id="KZP24389.1"/>
    </source>
</evidence>
<accession>A0A166MWF2</accession>
<dbReference type="Proteomes" id="UP000076532">
    <property type="component" value="Unassembled WGS sequence"/>
</dbReference>
<reference evidence="2 3" key="1">
    <citation type="journal article" date="2016" name="Mol. Biol. Evol.">
        <title>Comparative Genomics of Early-Diverging Mushroom-Forming Fungi Provides Insights into the Origins of Lignocellulose Decay Capabilities.</title>
        <authorList>
            <person name="Nagy L.G."/>
            <person name="Riley R."/>
            <person name="Tritt A."/>
            <person name="Adam C."/>
            <person name="Daum C."/>
            <person name="Floudas D."/>
            <person name="Sun H."/>
            <person name="Yadav J.S."/>
            <person name="Pangilinan J."/>
            <person name="Larsson K.H."/>
            <person name="Matsuura K."/>
            <person name="Barry K."/>
            <person name="Labutti K."/>
            <person name="Kuo R."/>
            <person name="Ohm R.A."/>
            <person name="Bhattacharya S.S."/>
            <person name="Shirouzu T."/>
            <person name="Yoshinaga Y."/>
            <person name="Martin F.M."/>
            <person name="Grigoriev I.V."/>
            <person name="Hibbett D.S."/>
        </authorList>
    </citation>
    <scope>NUCLEOTIDE SEQUENCE [LARGE SCALE GENOMIC DNA]</scope>
    <source>
        <strain evidence="2 3">CBS 109695</strain>
    </source>
</reference>
<evidence type="ECO:0000256" key="1">
    <source>
        <dbReference type="SAM" id="MobiDB-lite"/>
    </source>
</evidence>
<proteinExistence type="predicted"/>
<protein>
    <submittedName>
        <fullName evidence="2">Uncharacterized protein</fullName>
    </submittedName>
</protein>
<feature type="compositionally biased region" description="Basic residues" evidence="1">
    <location>
        <begin position="60"/>
        <end position="74"/>
    </location>
</feature>